<evidence type="ECO:0000256" key="8">
    <source>
        <dbReference type="ARBA" id="ARBA00022982"/>
    </source>
</evidence>
<evidence type="ECO:0000259" key="17">
    <source>
        <dbReference type="PROSITE" id="PS50857"/>
    </source>
</evidence>
<name>A0ABY7TIS6_9SPHN</name>
<keyword evidence="7" id="KW-0732">Signal</keyword>
<keyword evidence="12" id="KW-0564">Palmitate</keyword>
<evidence type="ECO:0000256" key="12">
    <source>
        <dbReference type="ARBA" id="ARBA00023139"/>
    </source>
</evidence>
<evidence type="ECO:0000256" key="7">
    <source>
        <dbReference type="ARBA" id="ARBA00022729"/>
    </source>
</evidence>
<evidence type="ECO:0000256" key="16">
    <source>
        <dbReference type="SAM" id="Phobius"/>
    </source>
</evidence>
<keyword evidence="9 16" id="KW-1133">Transmembrane helix</keyword>
<evidence type="ECO:0000256" key="4">
    <source>
        <dbReference type="ARBA" id="ARBA00022475"/>
    </source>
</evidence>
<evidence type="ECO:0000256" key="15">
    <source>
        <dbReference type="SAM" id="MobiDB-lite"/>
    </source>
</evidence>
<dbReference type="SUPFAM" id="SSF49503">
    <property type="entry name" value="Cupredoxins"/>
    <property type="match status" value="1"/>
</dbReference>
<evidence type="ECO:0000313" key="19">
    <source>
        <dbReference type="EMBL" id="WCT73117.1"/>
    </source>
</evidence>
<evidence type="ECO:0000256" key="14">
    <source>
        <dbReference type="ARBA" id="ARBA00030198"/>
    </source>
</evidence>
<keyword evidence="11 16" id="KW-0472">Membrane</keyword>
<dbReference type="InterPro" id="IPR011759">
    <property type="entry name" value="Cyt_c_oxidase_su2_TM_dom"/>
</dbReference>
<evidence type="ECO:0000256" key="6">
    <source>
        <dbReference type="ARBA" id="ARBA00022692"/>
    </source>
</evidence>
<dbReference type="Pfam" id="PF06481">
    <property type="entry name" value="COX_ARM"/>
    <property type="match status" value="1"/>
</dbReference>
<feature type="domain" description="Cytochrome oxidase subunit II copper A binding" evidence="17">
    <location>
        <begin position="136"/>
        <end position="248"/>
    </location>
</feature>
<keyword evidence="20" id="KW-1185">Reference proteome</keyword>
<keyword evidence="10" id="KW-0560">Oxidoreductase</keyword>
<keyword evidence="4" id="KW-1003">Cell membrane</keyword>
<keyword evidence="5" id="KW-0679">Respiratory chain</keyword>
<accession>A0ABY7TIS6</accession>
<dbReference type="Gene3D" id="2.60.40.420">
    <property type="entry name" value="Cupredoxins - blue copper proteins"/>
    <property type="match status" value="1"/>
</dbReference>
<feature type="domain" description="Cytochrome oxidase subunit II transmembrane region profile" evidence="18">
    <location>
        <begin position="24"/>
        <end position="121"/>
    </location>
</feature>
<keyword evidence="6 16" id="KW-0812">Transmembrane</keyword>
<dbReference type="PROSITE" id="PS50857">
    <property type="entry name" value="COX2_CUA"/>
    <property type="match status" value="1"/>
</dbReference>
<dbReference type="InterPro" id="IPR034227">
    <property type="entry name" value="CuRO_UO_II"/>
</dbReference>
<dbReference type="CDD" id="cd04212">
    <property type="entry name" value="CuRO_UO_II"/>
    <property type="match status" value="1"/>
</dbReference>
<comment type="similarity">
    <text evidence="2">Belongs to the cytochrome c oxidase subunit 2 family.</text>
</comment>
<evidence type="ECO:0000313" key="20">
    <source>
        <dbReference type="Proteomes" id="UP001220395"/>
    </source>
</evidence>
<dbReference type="InterPro" id="IPR008972">
    <property type="entry name" value="Cupredoxin"/>
</dbReference>
<evidence type="ECO:0000256" key="11">
    <source>
        <dbReference type="ARBA" id="ARBA00023136"/>
    </source>
</evidence>
<evidence type="ECO:0000256" key="2">
    <source>
        <dbReference type="ARBA" id="ARBA00007866"/>
    </source>
</evidence>
<dbReference type="Proteomes" id="UP001220395">
    <property type="component" value="Chromosome"/>
</dbReference>
<proteinExistence type="inferred from homology"/>
<gene>
    <name evidence="19" type="primary">cyoA</name>
    <name evidence="19" type="ORF">PQ455_16030</name>
</gene>
<feature type="transmembrane region" description="Helical" evidence="16">
    <location>
        <begin position="46"/>
        <end position="70"/>
    </location>
</feature>
<feature type="transmembrane region" description="Helical" evidence="16">
    <location>
        <begin position="91"/>
        <end position="112"/>
    </location>
</feature>
<dbReference type="InterPro" id="IPR006333">
    <property type="entry name" value="Cyt_o_ubiquinol_oxidase_su2"/>
</dbReference>
<comment type="subcellular location">
    <subcellularLocation>
        <location evidence="1">Cell membrane</location>
        <topology evidence="1">Multi-pass membrane protein</topology>
    </subcellularLocation>
</comment>
<evidence type="ECO:0000256" key="13">
    <source>
        <dbReference type="ARBA" id="ARBA00023288"/>
    </source>
</evidence>
<evidence type="ECO:0000256" key="1">
    <source>
        <dbReference type="ARBA" id="ARBA00004651"/>
    </source>
</evidence>
<evidence type="ECO:0000256" key="10">
    <source>
        <dbReference type="ARBA" id="ARBA00023002"/>
    </source>
</evidence>
<reference evidence="19 20" key="1">
    <citation type="submission" date="2023-02" db="EMBL/GenBank/DDBJ databases">
        <title>Genome sequence of Sphingomonas naphthae.</title>
        <authorList>
            <person name="Kim S."/>
            <person name="Heo J."/>
            <person name="Kwon S.-W."/>
        </authorList>
    </citation>
    <scope>NUCLEOTIDE SEQUENCE [LARGE SCALE GENOMIC DNA]</scope>
    <source>
        <strain evidence="19 20">KACC 18716</strain>
    </source>
</reference>
<protein>
    <recommendedName>
        <fullName evidence="14">Ubiquinol oxidase polypeptide II</fullName>
    </recommendedName>
</protein>
<organism evidence="19 20">
    <name type="scientific">Sphingomonas naphthae</name>
    <dbReference type="NCBI Taxonomy" id="1813468"/>
    <lineage>
        <taxon>Bacteria</taxon>
        <taxon>Pseudomonadati</taxon>
        <taxon>Pseudomonadota</taxon>
        <taxon>Alphaproteobacteria</taxon>
        <taxon>Sphingomonadales</taxon>
        <taxon>Sphingomonadaceae</taxon>
        <taxon>Sphingomonas</taxon>
    </lineage>
</organism>
<dbReference type="PANTHER" id="PTHR22888:SF18">
    <property type="entry name" value="CYTOCHROME BO(3) UBIQUINOL OXIDASE SUBUNIT 2"/>
    <property type="match status" value="1"/>
</dbReference>
<evidence type="ECO:0000256" key="5">
    <source>
        <dbReference type="ARBA" id="ARBA00022660"/>
    </source>
</evidence>
<evidence type="ECO:0000256" key="9">
    <source>
        <dbReference type="ARBA" id="ARBA00022989"/>
    </source>
</evidence>
<dbReference type="PANTHER" id="PTHR22888">
    <property type="entry name" value="CYTOCHROME C OXIDASE, SUBUNIT II"/>
    <property type="match status" value="1"/>
</dbReference>
<keyword evidence="13" id="KW-0449">Lipoprotein</keyword>
<dbReference type="PROSITE" id="PS50999">
    <property type="entry name" value="COX2_TM"/>
    <property type="match status" value="1"/>
</dbReference>
<dbReference type="InterPro" id="IPR045187">
    <property type="entry name" value="CcO_II"/>
</dbReference>
<dbReference type="Pfam" id="PF00116">
    <property type="entry name" value="COX2"/>
    <property type="match status" value="1"/>
</dbReference>
<feature type="compositionally biased region" description="Basic and acidic residues" evidence="15">
    <location>
        <begin position="314"/>
        <end position="351"/>
    </location>
</feature>
<dbReference type="EMBL" id="CP117411">
    <property type="protein sequence ID" value="WCT73117.1"/>
    <property type="molecule type" value="Genomic_DNA"/>
</dbReference>
<keyword evidence="3" id="KW-0813">Transport</keyword>
<sequence length="385" mass="41894">MIHRRMPSPARLLRSAASLAGLMALGGCNMVVMAPAGDVAVQQRDLIVISTVLMLLIIIPVMALTVFFALRYRAANQCDDYDPDWDHSTTLELVIWSAPLLIIICLGAVTWLSTHLLDPYRPLGRIDHARPIDKAVPPLEVQVVALDWKWLFVYPDLGIATVNELAAPVDRPIRFTITASTVMNSFYVPALAGQIYAMPGMATTLHAVANKPGNYEGFSANYSGAGFSNMRFRFHALDRAGFDRWVAGVKAGGGAMDRPTYLKLERPSEKVPARRFATVDPALFQAIVNMCARPGQRCMSDLMRIDAKGGAGKESARDTRGLRYDGVGDRGALEKEPEEKGSSPHLSKDNDPTPPGKAAPTRTHENRDMTLNTAPTGASLAAERA</sequence>
<dbReference type="InterPro" id="IPR010514">
    <property type="entry name" value="COX_ARM"/>
</dbReference>
<dbReference type="SUPFAM" id="SSF81464">
    <property type="entry name" value="Cytochrome c oxidase subunit II-like, transmembrane region"/>
    <property type="match status" value="1"/>
</dbReference>
<keyword evidence="8" id="KW-0249">Electron transport</keyword>
<dbReference type="InterPro" id="IPR002429">
    <property type="entry name" value="CcO_II-like_C"/>
</dbReference>
<dbReference type="InterPro" id="IPR036257">
    <property type="entry name" value="Cyt_c_oxidase_su2_TM_sf"/>
</dbReference>
<dbReference type="NCBIfam" id="TIGR01433">
    <property type="entry name" value="CyoA"/>
    <property type="match status" value="1"/>
</dbReference>
<evidence type="ECO:0000256" key="3">
    <source>
        <dbReference type="ARBA" id="ARBA00022448"/>
    </source>
</evidence>
<feature type="region of interest" description="Disordered" evidence="15">
    <location>
        <begin position="308"/>
        <end position="385"/>
    </location>
</feature>
<dbReference type="PROSITE" id="PS51257">
    <property type="entry name" value="PROKAR_LIPOPROTEIN"/>
    <property type="match status" value="1"/>
</dbReference>
<evidence type="ECO:0000259" key="18">
    <source>
        <dbReference type="PROSITE" id="PS50999"/>
    </source>
</evidence>
<dbReference type="Gene3D" id="1.10.287.90">
    <property type="match status" value="1"/>
</dbReference>